<dbReference type="InterPro" id="IPR009049">
    <property type="entry name" value="Argininosuccinate_lyase"/>
</dbReference>
<keyword evidence="5 7" id="KW-0028">Amino-acid biosynthesis</keyword>
<dbReference type="InterPro" id="IPR008948">
    <property type="entry name" value="L-Aspartase-like"/>
</dbReference>
<comment type="subcellular location">
    <subcellularLocation>
        <location evidence="7">Cytoplasm</location>
    </subcellularLocation>
</comment>
<dbReference type="InterPro" id="IPR029419">
    <property type="entry name" value="Arg_succ_lyase_C"/>
</dbReference>
<dbReference type="CDD" id="cd01359">
    <property type="entry name" value="Argininosuccinate_lyase"/>
    <property type="match status" value="1"/>
</dbReference>
<dbReference type="PRINTS" id="PR00149">
    <property type="entry name" value="FUMRATELYASE"/>
</dbReference>
<dbReference type="InterPro" id="IPR000362">
    <property type="entry name" value="Fumarate_lyase_fam"/>
</dbReference>
<reference evidence="11 12" key="1">
    <citation type="submission" date="2018-11" db="EMBL/GenBank/DDBJ databases">
        <title>Genomic Encyclopedia of Type Strains, Phase IV (KMG-IV): sequencing the most valuable type-strain genomes for metagenomic binning, comparative biology and taxonomic classification.</title>
        <authorList>
            <person name="Goeker M."/>
        </authorList>
    </citation>
    <scope>NUCLEOTIDE SEQUENCE [LARGE SCALE GENOMIC DNA]</scope>
    <source>
        <strain evidence="11 12">DSM 101684</strain>
    </source>
</reference>
<dbReference type="InterPro" id="IPR024083">
    <property type="entry name" value="Fumarase/histidase_N"/>
</dbReference>
<evidence type="ECO:0000259" key="10">
    <source>
        <dbReference type="Pfam" id="PF14698"/>
    </source>
</evidence>
<proteinExistence type="inferred from homology"/>
<dbReference type="GO" id="GO:0042450">
    <property type="term" value="P:L-arginine biosynthetic process via ornithine"/>
    <property type="evidence" value="ECO:0007669"/>
    <property type="project" value="UniProtKB-UniRule"/>
</dbReference>
<dbReference type="PRINTS" id="PR00145">
    <property type="entry name" value="ARGSUCLYASE"/>
</dbReference>
<comment type="catalytic activity">
    <reaction evidence="1 7">
        <text>2-(N(omega)-L-arginino)succinate = fumarate + L-arginine</text>
        <dbReference type="Rhea" id="RHEA:24020"/>
        <dbReference type="ChEBI" id="CHEBI:29806"/>
        <dbReference type="ChEBI" id="CHEBI:32682"/>
        <dbReference type="ChEBI" id="CHEBI:57472"/>
        <dbReference type="EC" id="4.3.2.1"/>
    </reaction>
</comment>
<dbReference type="PANTHER" id="PTHR43814:SF1">
    <property type="entry name" value="ARGININOSUCCINATE LYASE"/>
    <property type="match status" value="1"/>
</dbReference>
<evidence type="ECO:0000256" key="8">
    <source>
        <dbReference type="SAM" id="MobiDB-lite"/>
    </source>
</evidence>
<evidence type="ECO:0000259" key="9">
    <source>
        <dbReference type="Pfam" id="PF00206"/>
    </source>
</evidence>
<evidence type="ECO:0000313" key="11">
    <source>
        <dbReference type="EMBL" id="RPE64510.1"/>
    </source>
</evidence>
<keyword evidence="6 7" id="KW-0456">Lyase</keyword>
<dbReference type="Gene3D" id="1.10.40.30">
    <property type="entry name" value="Fumarase/aspartase (C-terminal domain)"/>
    <property type="match status" value="1"/>
</dbReference>
<dbReference type="Proteomes" id="UP000272193">
    <property type="component" value="Unassembled WGS sequence"/>
</dbReference>
<evidence type="ECO:0000256" key="3">
    <source>
        <dbReference type="ARBA" id="ARBA00012338"/>
    </source>
</evidence>
<evidence type="ECO:0000256" key="7">
    <source>
        <dbReference type="HAMAP-Rule" id="MF_00006"/>
    </source>
</evidence>
<evidence type="ECO:0000256" key="2">
    <source>
        <dbReference type="ARBA" id="ARBA00004941"/>
    </source>
</evidence>
<sequence length="526" mass="58172">MWLAIIGDIPARRHRVEPPARGGPAITRRPASVPPRSYPAIPRMSQNQFDKKSQAWSALFSEPMSDLVKRYTASVFFDQRLWRADIAGSLAHAEMLAAQGIISAADWADIQRGMAQIRSEIESGAFEWKLDLEDVHLNIEARLTQLVGDAGKRLHTGRSRNDQVATDVRLWLRDEIDAIGALLEELQRALVDVAAEHVDTIMPGYTHLQVAQPVSFAHHLLAYVEMFARDAERLADARRRTNRLPLGSAALAGTTYPLDRARVARTLGMVDERGEPQLCQNSLDGVSDRDFAIEFTAAASLCMVHISRLSEELILWMSQNFGFVQIADRFTTGSSIMPQKKNPDVPELARGKTGRVVGHLMGLITLMKGQPLAYNKDNQEDKEPLFDTVDTLKDTLRIFAEMIGGQLNPATGRKEGGIRVHAVAMEEAARKGYATATDLADYLVKKGLPFRDAHETVAHAVKAAQSHACDLSELPLSVLQAFHPAIGPDVYDVLSLRGSLDVRRTLGGTAPEQVRAQIERHRQRLG</sequence>
<evidence type="ECO:0000313" key="12">
    <source>
        <dbReference type="Proteomes" id="UP000272193"/>
    </source>
</evidence>
<protein>
    <recommendedName>
        <fullName evidence="3 7">Argininosuccinate lyase</fullName>
        <shortName evidence="7">ASAL</shortName>
        <ecNumber evidence="3 7">4.3.2.1</ecNumber>
    </recommendedName>
    <alternativeName>
        <fullName evidence="7">Arginosuccinase</fullName>
    </alternativeName>
</protein>
<feature type="domain" description="Argininosuccinate lyase C-terminal" evidence="10">
    <location>
        <begin position="433"/>
        <end position="500"/>
    </location>
</feature>
<keyword evidence="4 7" id="KW-0055">Arginine biosynthesis</keyword>
<dbReference type="Gene3D" id="1.10.275.10">
    <property type="entry name" value="Fumarase/aspartase (N-terminal domain)"/>
    <property type="match status" value="1"/>
</dbReference>
<name>A0A3N4US10_9BURK</name>
<dbReference type="PANTHER" id="PTHR43814">
    <property type="entry name" value="ARGININOSUCCINATE LYASE"/>
    <property type="match status" value="1"/>
</dbReference>
<comment type="similarity">
    <text evidence="7">Belongs to the lyase 1 family. Argininosuccinate lyase subfamily.</text>
</comment>
<accession>A0A3N4US10</accession>
<dbReference type="FunFam" id="1.20.200.10:FF:000015">
    <property type="entry name" value="argininosuccinate lyase isoform X2"/>
    <property type="match status" value="1"/>
</dbReference>
<evidence type="ECO:0000256" key="4">
    <source>
        <dbReference type="ARBA" id="ARBA00022571"/>
    </source>
</evidence>
<dbReference type="InterPro" id="IPR020557">
    <property type="entry name" value="Fumarate_lyase_CS"/>
</dbReference>
<dbReference type="SUPFAM" id="SSF48557">
    <property type="entry name" value="L-aspartase-like"/>
    <property type="match status" value="1"/>
</dbReference>
<gene>
    <name evidence="7" type="primary">argH</name>
    <name evidence="11" type="ORF">EDC62_2329</name>
</gene>
<dbReference type="Pfam" id="PF00206">
    <property type="entry name" value="Lyase_1"/>
    <property type="match status" value="1"/>
</dbReference>
<organism evidence="11 12">
    <name type="scientific">Tibeticola sediminis</name>
    <dbReference type="NCBI Taxonomy" id="1917811"/>
    <lineage>
        <taxon>Bacteria</taxon>
        <taxon>Pseudomonadati</taxon>
        <taxon>Pseudomonadota</taxon>
        <taxon>Betaproteobacteria</taxon>
        <taxon>Burkholderiales</taxon>
        <taxon>Comamonadaceae</taxon>
        <taxon>Tibeticola</taxon>
    </lineage>
</organism>
<comment type="pathway">
    <text evidence="2 7">Amino-acid biosynthesis; L-arginine biosynthesis; L-arginine from L-ornithine and carbamoyl phosphate: step 3/3.</text>
</comment>
<keyword evidence="12" id="KW-1185">Reference proteome</keyword>
<dbReference type="FunFam" id="1.10.40.30:FF:000001">
    <property type="entry name" value="Argininosuccinate lyase"/>
    <property type="match status" value="1"/>
</dbReference>
<evidence type="ECO:0000256" key="1">
    <source>
        <dbReference type="ARBA" id="ARBA00000985"/>
    </source>
</evidence>
<dbReference type="EC" id="4.3.2.1" evidence="3 7"/>
<dbReference type="Gene3D" id="1.20.200.10">
    <property type="entry name" value="Fumarase/aspartase (Central domain)"/>
    <property type="match status" value="1"/>
</dbReference>
<dbReference type="FunFam" id="1.10.275.10:FF:000002">
    <property type="entry name" value="Argininosuccinate lyase"/>
    <property type="match status" value="1"/>
</dbReference>
<keyword evidence="7" id="KW-0963">Cytoplasm</keyword>
<dbReference type="InterPro" id="IPR022761">
    <property type="entry name" value="Fumarate_lyase_N"/>
</dbReference>
<comment type="caution">
    <text evidence="11">The sequence shown here is derived from an EMBL/GenBank/DDBJ whole genome shotgun (WGS) entry which is preliminary data.</text>
</comment>
<dbReference type="GO" id="GO:0004056">
    <property type="term" value="F:argininosuccinate lyase activity"/>
    <property type="evidence" value="ECO:0007669"/>
    <property type="project" value="UniProtKB-UniRule"/>
</dbReference>
<dbReference type="GO" id="GO:0005829">
    <property type="term" value="C:cytosol"/>
    <property type="evidence" value="ECO:0007669"/>
    <property type="project" value="TreeGrafter"/>
</dbReference>
<feature type="domain" description="Fumarate lyase N-terminal" evidence="9">
    <location>
        <begin position="60"/>
        <end position="358"/>
    </location>
</feature>
<evidence type="ECO:0000256" key="5">
    <source>
        <dbReference type="ARBA" id="ARBA00022605"/>
    </source>
</evidence>
<feature type="region of interest" description="Disordered" evidence="8">
    <location>
        <begin position="15"/>
        <end position="43"/>
    </location>
</feature>
<dbReference type="PROSITE" id="PS00163">
    <property type="entry name" value="FUMARATE_LYASES"/>
    <property type="match status" value="1"/>
</dbReference>
<dbReference type="EMBL" id="RKQL01000006">
    <property type="protein sequence ID" value="RPE64510.1"/>
    <property type="molecule type" value="Genomic_DNA"/>
</dbReference>
<evidence type="ECO:0000256" key="6">
    <source>
        <dbReference type="ARBA" id="ARBA00023239"/>
    </source>
</evidence>
<dbReference type="NCBIfam" id="TIGR00838">
    <property type="entry name" value="argH"/>
    <property type="match status" value="1"/>
</dbReference>
<dbReference type="HAMAP" id="MF_00006">
    <property type="entry name" value="Arg_succ_lyase"/>
    <property type="match status" value="1"/>
</dbReference>
<dbReference type="AlphaFoldDB" id="A0A3N4US10"/>
<dbReference type="Pfam" id="PF14698">
    <property type="entry name" value="ASL_C2"/>
    <property type="match status" value="1"/>
</dbReference>
<dbReference type="UniPathway" id="UPA00068">
    <property type="reaction ID" value="UER00114"/>
</dbReference>